<accession>A0A1H0AK70</accession>
<protein>
    <submittedName>
        <fullName evidence="1">Uncharacterized protein</fullName>
    </submittedName>
</protein>
<dbReference type="STRING" id="349095.SAMN05660299_02539"/>
<dbReference type="AlphaFoldDB" id="A0A1H0AK70"/>
<proteinExistence type="predicted"/>
<dbReference type="Proteomes" id="UP000199309">
    <property type="component" value="Unassembled WGS sequence"/>
</dbReference>
<keyword evidence="2" id="KW-1185">Reference proteome</keyword>
<sequence>MQLTRSQYVQLVIKKYLLDNMFFGSCIVMVRDNIIYLVDKNGSADVVSRAIFVYIREFFIGRGLKLSNRL</sequence>
<evidence type="ECO:0000313" key="2">
    <source>
        <dbReference type="Proteomes" id="UP000199309"/>
    </source>
</evidence>
<evidence type="ECO:0000313" key="1">
    <source>
        <dbReference type="EMBL" id="SDN33523.1"/>
    </source>
</evidence>
<reference evidence="1 2" key="1">
    <citation type="submission" date="2016-10" db="EMBL/GenBank/DDBJ databases">
        <authorList>
            <person name="de Groot N.N."/>
        </authorList>
    </citation>
    <scope>NUCLEOTIDE SEQUENCE [LARGE SCALE GENOMIC DNA]</scope>
    <source>
        <strain evidence="1 2">DSM 16981</strain>
    </source>
</reference>
<gene>
    <name evidence="1" type="ORF">SAMN05660299_02539</name>
</gene>
<dbReference type="EMBL" id="FNHQ01000039">
    <property type="protein sequence ID" value="SDN33523.1"/>
    <property type="molecule type" value="Genomic_DNA"/>
</dbReference>
<name>A0A1H0AK70_9FIRM</name>
<organism evidence="1 2">
    <name type="scientific">Megasphaera paucivorans</name>
    <dbReference type="NCBI Taxonomy" id="349095"/>
    <lineage>
        <taxon>Bacteria</taxon>
        <taxon>Bacillati</taxon>
        <taxon>Bacillota</taxon>
        <taxon>Negativicutes</taxon>
        <taxon>Veillonellales</taxon>
        <taxon>Veillonellaceae</taxon>
        <taxon>Megasphaera</taxon>
    </lineage>
</organism>